<proteinExistence type="predicted"/>
<comment type="caution">
    <text evidence="2">The sequence shown here is derived from an EMBL/GenBank/DDBJ whole genome shotgun (WGS) entry which is preliminary data.</text>
</comment>
<reference evidence="2 3" key="1">
    <citation type="submission" date="2020-08" db="EMBL/GenBank/DDBJ databases">
        <title>Genomic Encyclopedia of Type Strains, Phase IV (KMG-V): Genome sequencing to study the core and pangenomes of soil and plant-associated prokaryotes.</title>
        <authorList>
            <person name="Whitman W."/>
        </authorList>
    </citation>
    <scope>NUCLEOTIDE SEQUENCE [LARGE SCALE GENOMIC DNA]</scope>
    <source>
        <strain evidence="2 3">M8US30</strain>
    </source>
</reference>
<evidence type="ECO:0000256" key="1">
    <source>
        <dbReference type="SAM" id="MobiDB-lite"/>
    </source>
</evidence>
<dbReference type="Proteomes" id="UP000569092">
    <property type="component" value="Unassembled WGS sequence"/>
</dbReference>
<dbReference type="AlphaFoldDB" id="A0A7W8N4W8"/>
<feature type="compositionally biased region" description="Polar residues" evidence="1">
    <location>
        <begin position="72"/>
        <end position="82"/>
    </location>
</feature>
<gene>
    <name evidence="2" type="ORF">HDF10_001330</name>
</gene>
<accession>A0A7W8N4W8</accession>
<evidence type="ECO:0000313" key="2">
    <source>
        <dbReference type="EMBL" id="MBB5343355.1"/>
    </source>
</evidence>
<dbReference type="EMBL" id="JACHDZ010000002">
    <property type="protein sequence ID" value="MBB5343355.1"/>
    <property type="molecule type" value="Genomic_DNA"/>
</dbReference>
<organism evidence="2 3">
    <name type="scientific">Tunturiibacter lichenicola</name>
    <dbReference type="NCBI Taxonomy" id="2051959"/>
    <lineage>
        <taxon>Bacteria</taxon>
        <taxon>Pseudomonadati</taxon>
        <taxon>Acidobacteriota</taxon>
        <taxon>Terriglobia</taxon>
        <taxon>Terriglobales</taxon>
        <taxon>Acidobacteriaceae</taxon>
        <taxon>Tunturiibacter</taxon>
    </lineage>
</organism>
<sequence length="97" mass="10595">MQSEDEYLDRTPDLVAKVRAMREAAEKEMNRFTVVADYDVRRVVGQKPQASPISVETVPPSPSVEQSKKTSSKPSTVQTSIQFAPAPSERGDDGEGA</sequence>
<name>A0A7W8N4W8_9BACT</name>
<feature type="region of interest" description="Disordered" evidence="1">
    <location>
        <begin position="47"/>
        <end position="97"/>
    </location>
</feature>
<protein>
    <submittedName>
        <fullName evidence="2">Uncharacterized protein</fullName>
    </submittedName>
</protein>
<evidence type="ECO:0000313" key="3">
    <source>
        <dbReference type="Proteomes" id="UP000569092"/>
    </source>
</evidence>